<organism evidence="1 2">
    <name type="scientific">Colletotrichum limetticola</name>
    <dbReference type="NCBI Taxonomy" id="1209924"/>
    <lineage>
        <taxon>Eukaryota</taxon>
        <taxon>Fungi</taxon>
        <taxon>Dikarya</taxon>
        <taxon>Ascomycota</taxon>
        <taxon>Pezizomycotina</taxon>
        <taxon>Sordariomycetes</taxon>
        <taxon>Hypocreomycetidae</taxon>
        <taxon>Glomerellales</taxon>
        <taxon>Glomerellaceae</taxon>
        <taxon>Colletotrichum</taxon>
        <taxon>Colletotrichum acutatum species complex</taxon>
    </lineage>
</organism>
<protein>
    <submittedName>
        <fullName evidence="1">Cytochrome P450 1A2</fullName>
    </submittedName>
</protein>
<dbReference type="EMBL" id="JARUPT010000782">
    <property type="protein sequence ID" value="KAK0368733.1"/>
    <property type="molecule type" value="Genomic_DNA"/>
</dbReference>
<evidence type="ECO:0000313" key="1">
    <source>
        <dbReference type="EMBL" id="KAK0368733.1"/>
    </source>
</evidence>
<proteinExistence type="predicted"/>
<dbReference type="Proteomes" id="UP001169217">
    <property type="component" value="Unassembled WGS sequence"/>
</dbReference>
<keyword evidence="2" id="KW-1185">Reference proteome</keyword>
<reference evidence="1" key="1">
    <citation type="submission" date="2023-04" db="EMBL/GenBank/DDBJ databases">
        <title>Colletotrichum limetticola genome sequence.</title>
        <authorList>
            <person name="Baroncelli R."/>
        </authorList>
    </citation>
    <scope>NUCLEOTIDE SEQUENCE</scope>
    <source>
        <strain evidence="1">KLA-Anderson</strain>
    </source>
</reference>
<comment type="caution">
    <text evidence="1">The sequence shown here is derived from an EMBL/GenBank/DDBJ whole genome shotgun (WGS) entry which is preliminary data.</text>
</comment>
<evidence type="ECO:0000313" key="2">
    <source>
        <dbReference type="Proteomes" id="UP001169217"/>
    </source>
</evidence>
<feature type="non-terminal residue" evidence="1">
    <location>
        <position position="234"/>
    </location>
</feature>
<sequence>MAARENTGQDLSKAVLSNMSQKSCKDMYDKILVASSPIFVFQESPDRPIEFFVPGKSTQWPASALTKFREYNEQETDAVFYGSNHFHLVDTAMQRETSILQAFLLSPMSTHARLLSHLSLSFPALEVAEGRPEGLGLTQDGVRALKLLKDHCTSLATLELYVHKSNAFGLTGEAPGASQSCHEVLLQVKAQLKTISSLNKVIIRYCHDKPTPHVVQLMQDLEWTVLMGDGLEGK</sequence>
<accession>A0ABQ9PC44</accession>
<gene>
    <name evidence="1" type="ORF">CLIM01_13917</name>
</gene>
<name>A0ABQ9PC44_9PEZI</name>